<gene>
    <name evidence="3" type="ordered locus">Deima_2956</name>
</gene>
<feature type="compositionally biased region" description="Low complexity" evidence="1">
    <location>
        <begin position="202"/>
        <end position="221"/>
    </location>
</feature>
<evidence type="ECO:0000313" key="4">
    <source>
        <dbReference type="Proteomes" id="UP000008635"/>
    </source>
</evidence>
<reference evidence="3 4" key="1">
    <citation type="journal article" date="2011" name="Stand. Genomic Sci.">
        <title>Complete genome sequence of Deinococcus maricopensis type strain (LB-34).</title>
        <authorList>
            <person name="Pukall R."/>
            <person name="Zeytun A."/>
            <person name="Lucas S."/>
            <person name="Lapidus A."/>
            <person name="Hammon N."/>
            <person name="Deshpande S."/>
            <person name="Nolan M."/>
            <person name="Cheng J.F."/>
            <person name="Pitluck S."/>
            <person name="Liolios K."/>
            <person name="Pagani I."/>
            <person name="Mikhailova N."/>
            <person name="Ivanova N."/>
            <person name="Mavromatis K."/>
            <person name="Pati A."/>
            <person name="Tapia R."/>
            <person name="Han C."/>
            <person name="Goodwin L."/>
            <person name="Chen A."/>
            <person name="Palaniappan K."/>
            <person name="Land M."/>
            <person name="Hauser L."/>
            <person name="Chang Y.J."/>
            <person name="Jeffries C.D."/>
            <person name="Brambilla E.M."/>
            <person name="Rohde M."/>
            <person name="Goker M."/>
            <person name="Detter J.C."/>
            <person name="Woyke T."/>
            <person name="Bristow J."/>
            <person name="Eisen J.A."/>
            <person name="Markowitz V."/>
            <person name="Hugenholtz P."/>
            <person name="Kyrpides N.C."/>
            <person name="Klenk H.P."/>
        </authorList>
    </citation>
    <scope>NUCLEOTIDE SEQUENCE [LARGE SCALE GENOMIC DNA]</scope>
    <source>
        <strain evidence="4">DSM 21211 / LMG 22137 / NRRL B-23946 / LB-34</strain>
    </source>
</reference>
<dbReference type="KEGG" id="dmr:Deima_2956"/>
<evidence type="ECO:0000256" key="2">
    <source>
        <dbReference type="SAM" id="SignalP"/>
    </source>
</evidence>
<feature type="chain" id="PRO_5003232407" evidence="2">
    <location>
        <begin position="21"/>
        <end position="703"/>
    </location>
</feature>
<name>E8UBZ6_DEIML</name>
<dbReference type="AlphaFoldDB" id="E8UBZ6"/>
<feature type="region of interest" description="Disordered" evidence="1">
    <location>
        <begin position="239"/>
        <end position="276"/>
    </location>
</feature>
<accession>E8UBZ6</accession>
<dbReference type="STRING" id="709986.Deima_2956"/>
<reference evidence="4" key="2">
    <citation type="submission" date="2011-01" db="EMBL/GenBank/DDBJ databases">
        <title>The complete genome of Deinococcus maricopensis DSM 21211.</title>
        <authorList>
            <consortium name="US DOE Joint Genome Institute (JGI-PGF)"/>
            <person name="Lucas S."/>
            <person name="Copeland A."/>
            <person name="Lapidus A."/>
            <person name="Goodwin L."/>
            <person name="Pitluck S."/>
            <person name="Kyrpides N."/>
            <person name="Mavromatis K."/>
            <person name="Pagani I."/>
            <person name="Ivanova N."/>
            <person name="Ovchinnikova G."/>
            <person name="Zeytun A."/>
            <person name="Detter J.C."/>
            <person name="Han C."/>
            <person name="Land M."/>
            <person name="Hauser L."/>
            <person name="Markowitz V."/>
            <person name="Cheng J.-F."/>
            <person name="Hugenholtz P."/>
            <person name="Woyke T."/>
            <person name="Wu D."/>
            <person name="Pukall R."/>
            <person name="Gehrich-Schroeter G."/>
            <person name="Brambilla E."/>
            <person name="Klenk H.-P."/>
            <person name="Eisen J.A."/>
        </authorList>
    </citation>
    <scope>NUCLEOTIDE SEQUENCE [LARGE SCALE GENOMIC DNA]</scope>
    <source>
        <strain evidence="4">DSM 21211 / LMG 22137 / NRRL B-23946 / LB-34</strain>
    </source>
</reference>
<feature type="region of interest" description="Disordered" evidence="1">
    <location>
        <begin position="197"/>
        <end position="224"/>
    </location>
</feature>
<dbReference type="RefSeq" id="WP_013558088.1">
    <property type="nucleotide sequence ID" value="NC_014958.1"/>
</dbReference>
<dbReference type="Proteomes" id="UP000008635">
    <property type="component" value="Chromosome"/>
</dbReference>
<proteinExistence type="predicted"/>
<protein>
    <submittedName>
        <fullName evidence="3">Conserved repeat domain protein</fullName>
    </submittedName>
</protein>
<dbReference type="OrthoDB" id="58467at2"/>
<evidence type="ECO:0000313" key="3">
    <source>
        <dbReference type="EMBL" id="ADV68585.1"/>
    </source>
</evidence>
<dbReference type="EMBL" id="CP002454">
    <property type="protein sequence ID" value="ADV68585.1"/>
    <property type="molecule type" value="Genomic_DNA"/>
</dbReference>
<keyword evidence="2" id="KW-0732">Signal</keyword>
<dbReference type="HOGENOM" id="CLU_385762_0_0_0"/>
<dbReference type="eggNOG" id="COG1470">
    <property type="taxonomic scope" value="Bacteria"/>
</dbReference>
<feature type="signal peptide" evidence="2">
    <location>
        <begin position="1"/>
        <end position="20"/>
    </location>
</feature>
<keyword evidence="4" id="KW-1185">Reference proteome</keyword>
<organism evidence="3 4">
    <name type="scientific">Deinococcus maricopensis (strain DSM 21211 / LMG 22137 / NRRL B-23946 / LB-34)</name>
    <dbReference type="NCBI Taxonomy" id="709986"/>
    <lineage>
        <taxon>Bacteria</taxon>
        <taxon>Thermotogati</taxon>
        <taxon>Deinococcota</taxon>
        <taxon>Deinococci</taxon>
        <taxon>Deinococcales</taxon>
        <taxon>Deinococcaceae</taxon>
        <taxon>Deinococcus</taxon>
    </lineage>
</organism>
<sequence length="703" mass="71663" precursor="true">MNRTRTLALMVALAAAQALAAGTPAGTTITNTATATFTDPANPGGPSGTATSNTVQATVLPRPDFTVTPNDLGTPGQPDQDAPIPQYDRVGVLPGSQQAFGYTVTNTGNTPVLVDLRTLNRTDTTVQAPTYYLDVNADGLFTPGTDTPLTDTDGNGVPDTGLLQPDQTVRILQVYTVPANATPGTFFGASPNASGQYDPNFTPGGTATPTTPIPNPTTGTGLLTDADNFNRVLVFTPTASVDPVDADPATPGQQDPTPPNPATPPTYTDPNPLVPAAPTRIEVIGDEQNAYPPADPDTANDRVTFLNSVTNGSAQTDSFNLLPPTNLPAGVTVTFLDEAGNPLPIVNGFPVLQNVAPGQTVNFRVVVTYPDTDTPTAITSPALPIVVTVGVDSTSDADTTPEDTAIDRVFPPALSFGDATPALGTSPQPIVDQITVPGAPGTLQPGDITDSQGIYPMDLANLGGYPESYRLTGTVTVPLVGGGSTPVSVQYYLDTNGDGAPDTLLTQDGSGAFITPTVNPGTELKVYGVVNVPANAASTNTGGVNTPLPVTQTATGVTSGIVRTDPNDTLSIAPTGVVAISKSVNASGAQPGGNLVYTVNAVNGFNTAVNNFVLTETNGANTNLFTYTTFAAVGATTTAPGTVLYRFNGGAWQTSPTLPAGLPATSVTRVDVGVDSNGNATMDAGDVLPQGAQINVTFTVTVK</sequence>
<evidence type="ECO:0000256" key="1">
    <source>
        <dbReference type="SAM" id="MobiDB-lite"/>
    </source>
</evidence>